<protein>
    <submittedName>
        <fullName evidence="2">Uncharacterized protein</fullName>
    </submittedName>
</protein>
<comment type="caution">
    <text evidence="2">The sequence shown here is derived from an EMBL/GenBank/DDBJ whole genome shotgun (WGS) entry which is preliminary data.</text>
</comment>
<dbReference type="Proteomes" id="UP001189429">
    <property type="component" value="Unassembled WGS sequence"/>
</dbReference>
<gene>
    <name evidence="2" type="ORF">PCOR1329_LOCUS32604</name>
</gene>
<dbReference type="EMBL" id="CAUYUJ010013313">
    <property type="protein sequence ID" value="CAK0835959.1"/>
    <property type="molecule type" value="Genomic_DNA"/>
</dbReference>
<accession>A0ABN9SU44</accession>
<evidence type="ECO:0000256" key="1">
    <source>
        <dbReference type="SAM" id="MobiDB-lite"/>
    </source>
</evidence>
<name>A0ABN9SU44_9DINO</name>
<feature type="compositionally biased region" description="Acidic residues" evidence="1">
    <location>
        <begin position="68"/>
        <end position="80"/>
    </location>
</feature>
<evidence type="ECO:0000313" key="2">
    <source>
        <dbReference type="EMBL" id="CAK0835959.1"/>
    </source>
</evidence>
<sequence>MIGLDRMSPHAGSALWTNQVTTKLATTFASFKYVHIGCERGGERKHQPPAVLQYVQPVRATGPLSVQDSEEVEGDGEEDAGQSGPDEGVGEGTCNNQRSATPKPIGARAAVCVWW</sequence>
<evidence type="ECO:0000313" key="3">
    <source>
        <dbReference type="Proteomes" id="UP001189429"/>
    </source>
</evidence>
<reference evidence="2" key="1">
    <citation type="submission" date="2023-10" db="EMBL/GenBank/DDBJ databases">
        <authorList>
            <person name="Chen Y."/>
            <person name="Shah S."/>
            <person name="Dougan E. K."/>
            <person name="Thang M."/>
            <person name="Chan C."/>
        </authorList>
    </citation>
    <scope>NUCLEOTIDE SEQUENCE [LARGE SCALE GENOMIC DNA]</scope>
</reference>
<feature type="region of interest" description="Disordered" evidence="1">
    <location>
        <begin position="58"/>
        <end position="102"/>
    </location>
</feature>
<organism evidence="2 3">
    <name type="scientific">Prorocentrum cordatum</name>
    <dbReference type="NCBI Taxonomy" id="2364126"/>
    <lineage>
        <taxon>Eukaryota</taxon>
        <taxon>Sar</taxon>
        <taxon>Alveolata</taxon>
        <taxon>Dinophyceae</taxon>
        <taxon>Prorocentrales</taxon>
        <taxon>Prorocentraceae</taxon>
        <taxon>Prorocentrum</taxon>
    </lineage>
</organism>
<proteinExistence type="predicted"/>
<keyword evidence="3" id="KW-1185">Reference proteome</keyword>